<dbReference type="EMBL" id="LDOU01000024">
    <property type="protein sequence ID" value="KLV05696.1"/>
    <property type="molecule type" value="Genomic_DNA"/>
</dbReference>
<dbReference type="SUPFAM" id="SSF53448">
    <property type="entry name" value="Nucleotide-diphospho-sugar transferases"/>
    <property type="match status" value="1"/>
</dbReference>
<dbReference type="OrthoDB" id="9802881at2"/>
<reference evidence="1 2" key="1">
    <citation type="submission" date="2015-05" db="EMBL/GenBank/DDBJ databases">
        <title>Photobacterium galathea sp. nov.</title>
        <authorList>
            <person name="Machado H."/>
            <person name="Gram L."/>
        </authorList>
    </citation>
    <scope>NUCLEOTIDE SEQUENCE [LARGE SCALE GENOMIC DNA]</scope>
    <source>
        <strain evidence="1 2">DSM 22954</strain>
    </source>
</reference>
<accession>A0A0J1H1L6</accession>
<dbReference type="PANTHER" id="PTHR31834:SF1">
    <property type="entry name" value="INITIATION-SPECIFIC ALPHA-1,6-MANNOSYLTRANSFERASE"/>
    <property type="match status" value="1"/>
</dbReference>
<proteinExistence type="predicted"/>
<dbReference type="Pfam" id="PF05704">
    <property type="entry name" value="Caps_synth"/>
    <property type="match status" value="1"/>
</dbReference>
<comment type="caution">
    <text evidence="1">The sequence shown here is derived from an EMBL/GenBank/DDBJ whole genome shotgun (WGS) entry which is preliminary data.</text>
</comment>
<dbReference type="InterPro" id="IPR008441">
    <property type="entry name" value="AfumC-like_glycosyl_Trfase"/>
</dbReference>
<gene>
    <name evidence="1" type="ORF">ABT57_20985</name>
</gene>
<dbReference type="STRING" id="320778.ABT57_20985"/>
<evidence type="ECO:0000313" key="2">
    <source>
        <dbReference type="Proteomes" id="UP000035909"/>
    </source>
</evidence>
<dbReference type="InterPro" id="IPR029044">
    <property type="entry name" value="Nucleotide-diphossugar_trans"/>
</dbReference>
<dbReference type="RefSeq" id="WP_047887218.1">
    <property type="nucleotide sequence ID" value="NZ_LDOU01000024.1"/>
</dbReference>
<organism evidence="1 2">
    <name type="scientific">Photobacterium ganghwense</name>
    <dbReference type="NCBI Taxonomy" id="320778"/>
    <lineage>
        <taxon>Bacteria</taxon>
        <taxon>Pseudomonadati</taxon>
        <taxon>Pseudomonadota</taxon>
        <taxon>Gammaproteobacteria</taxon>
        <taxon>Vibrionales</taxon>
        <taxon>Vibrionaceae</taxon>
        <taxon>Photobacterium</taxon>
    </lineage>
</organism>
<dbReference type="InterPro" id="IPR039367">
    <property type="entry name" value="Och1-like"/>
</dbReference>
<evidence type="ECO:0000313" key="1">
    <source>
        <dbReference type="EMBL" id="KLV05696.1"/>
    </source>
</evidence>
<keyword evidence="2" id="KW-1185">Reference proteome</keyword>
<dbReference type="Gene3D" id="3.90.550.20">
    <property type="match status" value="1"/>
</dbReference>
<dbReference type="AlphaFoldDB" id="A0A0J1H1L6"/>
<dbReference type="Proteomes" id="UP000035909">
    <property type="component" value="Unassembled WGS sequence"/>
</dbReference>
<name>A0A0J1H1L6_9GAMM</name>
<evidence type="ECO:0008006" key="3">
    <source>
        <dbReference type="Google" id="ProtNLM"/>
    </source>
</evidence>
<protein>
    <recommendedName>
        <fullName evidence="3">Capsular biosynthesis protein</fullName>
    </recommendedName>
</protein>
<dbReference type="GO" id="GO:0000009">
    <property type="term" value="F:alpha-1,6-mannosyltransferase activity"/>
    <property type="evidence" value="ECO:0007669"/>
    <property type="project" value="InterPro"/>
</dbReference>
<sequence>MKEMIRKLRKYLQPTPVISEQDYQKGLEALSHIQHLEIPAGDFTKTVWMYWDSGLDNAPEVVQLSYKSWVTQNPDYQVILLNEVNISDILGFNFNDVFNCFTVDLKAAGKSDFLRIFLLYKFGGVWADATSFCLKPLDQWLDMENTPFFSFREKYSDDRQLVSWFLAARSGHSEAAA</sequence>
<dbReference type="PATRIC" id="fig|320778.3.peg.4510"/>
<dbReference type="GO" id="GO:0006487">
    <property type="term" value="P:protein N-linked glycosylation"/>
    <property type="evidence" value="ECO:0007669"/>
    <property type="project" value="TreeGrafter"/>
</dbReference>
<dbReference type="PANTHER" id="PTHR31834">
    <property type="entry name" value="INITIATION-SPECIFIC ALPHA-1,6-MANNOSYLTRANSFERASE"/>
    <property type="match status" value="1"/>
</dbReference>